<dbReference type="SUPFAM" id="SSF55248">
    <property type="entry name" value="PCD-like"/>
    <property type="match status" value="1"/>
</dbReference>
<dbReference type="PANTHER" id="PTHR12599">
    <property type="entry name" value="PTERIN-4-ALPHA-CARBINOLAMINE DEHYDRATASE"/>
    <property type="match status" value="1"/>
</dbReference>
<sequence>MTAELLPEDRIADAMTGLPDWSRADAQISRTVTAASFPAAIELVRRVADAAERANHHPDIDIRWRKVTFTLSTHSAGGLTAADFALAEQIDVLADATAGSDA</sequence>
<keyword evidence="6" id="KW-1185">Reference proteome</keyword>
<evidence type="ECO:0000313" key="5">
    <source>
        <dbReference type="EMBL" id="MBF6355329.1"/>
    </source>
</evidence>
<organism evidence="5 6">
    <name type="scientific">Nocardia higoensis</name>
    <dbReference type="NCBI Taxonomy" id="228599"/>
    <lineage>
        <taxon>Bacteria</taxon>
        <taxon>Bacillati</taxon>
        <taxon>Actinomycetota</taxon>
        <taxon>Actinomycetes</taxon>
        <taxon>Mycobacteriales</taxon>
        <taxon>Nocardiaceae</taxon>
        <taxon>Nocardia</taxon>
    </lineage>
</organism>
<dbReference type="InterPro" id="IPR036428">
    <property type="entry name" value="PCD_sf"/>
</dbReference>
<dbReference type="Pfam" id="PF01329">
    <property type="entry name" value="Pterin_4a"/>
    <property type="match status" value="1"/>
</dbReference>
<gene>
    <name evidence="5" type="ORF">IU449_12370</name>
</gene>
<keyword evidence="3 4" id="KW-0456">Lyase</keyword>
<reference evidence="5 6" key="1">
    <citation type="submission" date="2020-10" db="EMBL/GenBank/DDBJ databases">
        <title>Identification of Nocardia species via Next-generation sequencing and recognition of intraspecies genetic diversity.</title>
        <authorList>
            <person name="Li P."/>
            <person name="Li P."/>
            <person name="Lu B."/>
        </authorList>
    </citation>
    <scope>NUCLEOTIDE SEQUENCE [LARGE SCALE GENOMIC DNA]</scope>
    <source>
        <strain evidence="5 6">BJ06-0143</strain>
    </source>
</reference>
<evidence type="ECO:0000256" key="3">
    <source>
        <dbReference type="ARBA" id="ARBA00023239"/>
    </source>
</evidence>
<comment type="caution">
    <text evidence="5">The sequence shown here is derived from an EMBL/GenBank/DDBJ whole genome shotgun (WGS) entry which is preliminary data.</text>
</comment>
<dbReference type="Gene3D" id="3.30.1360.20">
    <property type="entry name" value="Transcriptional coactivator/pterin dehydratase"/>
    <property type="match status" value="1"/>
</dbReference>
<dbReference type="HAMAP" id="MF_00434">
    <property type="entry name" value="Pterin_4_alpha"/>
    <property type="match status" value="1"/>
</dbReference>
<protein>
    <recommendedName>
        <fullName evidence="4">Putative pterin-4-alpha-carbinolamine dehydratase</fullName>
        <shortName evidence="4">PHS</shortName>
        <ecNumber evidence="4">4.2.1.96</ecNumber>
    </recommendedName>
    <alternativeName>
        <fullName evidence="4">4-alpha-hydroxy-tetrahydropterin dehydratase</fullName>
    </alternativeName>
    <alternativeName>
        <fullName evidence="4">Pterin carbinolamine dehydratase</fullName>
        <shortName evidence="4">PCD</shortName>
    </alternativeName>
</protein>
<dbReference type="CDD" id="cd00488">
    <property type="entry name" value="PCD_DCoH"/>
    <property type="match status" value="1"/>
</dbReference>
<dbReference type="GO" id="GO:0008124">
    <property type="term" value="F:4-alpha-hydroxytetrahydrobiopterin dehydratase activity"/>
    <property type="evidence" value="ECO:0007669"/>
    <property type="project" value="UniProtKB-EC"/>
</dbReference>
<evidence type="ECO:0000256" key="1">
    <source>
        <dbReference type="ARBA" id="ARBA00001554"/>
    </source>
</evidence>
<comment type="catalytic activity">
    <reaction evidence="1 4">
        <text>(4aS,6R)-4a-hydroxy-L-erythro-5,6,7,8-tetrahydrobiopterin = (6R)-L-erythro-6,7-dihydrobiopterin + H2O</text>
        <dbReference type="Rhea" id="RHEA:11920"/>
        <dbReference type="ChEBI" id="CHEBI:15377"/>
        <dbReference type="ChEBI" id="CHEBI:15642"/>
        <dbReference type="ChEBI" id="CHEBI:43120"/>
        <dbReference type="EC" id="4.2.1.96"/>
    </reaction>
</comment>
<evidence type="ECO:0000256" key="4">
    <source>
        <dbReference type="HAMAP-Rule" id="MF_00434"/>
    </source>
</evidence>
<accession>A0ABS0DA37</accession>
<evidence type="ECO:0000256" key="2">
    <source>
        <dbReference type="ARBA" id="ARBA00006472"/>
    </source>
</evidence>
<dbReference type="NCBIfam" id="NF002017">
    <property type="entry name" value="PRK00823.1-2"/>
    <property type="match status" value="1"/>
</dbReference>
<comment type="similarity">
    <text evidence="2 4">Belongs to the pterin-4-alpha-carbinolamine dehydratase family.</text>
</comment>
<dbReference type="InterPro" id="IPR001533">
    <property type="entry name" value="Pterin_deHydtase"/>
</dbReference>
<dbReference type="RefSeq" id="WP_195001932.1">
    <property type="nucleotide sequence ID" value="NZ_JADLQN010000001.1"/>
</dbReference>
<proteinExistence type="inferred from homology"/>
<dbReference type="PANTHER" id="PTHR12599:SF0">
    <property type="entry name" value="PTERIN-4-ALPHA-CARBINOLAMINE DEHYDRATASE"/>
    <property type="match status" value="1"/>
</dbReference>
<dbReference type="EC" id="4.2.1.96" evidence="4"/>
<dbReference type="Proteomes" id="UP000707731">
    <property type="component" value="Unassembled WGS sequence"/>
</dbReference>
<name>A0ABS0DA37_9NOCA</name>
<dbReference type="EMBL" id="JADLQN010000001">
    <property type="protein sequence ID" value="MBF6355329.1"/>
    <property type="molecule type" value="Genomic_DNA"/>
</dbReference>
<evidence type="ECO:0000313" key="6">
    <source>
        <dbReference type="Proteomes" id="UP000707731"/>
    </source>
</evidence>